<evidence type="ECO:0000313" key="1">
    <source>
        <dbReference type="EMBL" id="VDD93795.1"/>
    </source>
</evidence>
<reference evidence="3" key="1">
    <citation type="submission" date="2017-02" db="UniProtKB">
        <authorList>
            <consortium name="WormBaseParasite"/>
        </authorList>
    </citation>
    <scope>IDENTIFICATION</scope>
</reference>
<dbReference type="Proteomes" id="UP000274131">
    <property type="component" value="Unassembled WGS sequence"/>
</dbReference>
<gene>
    <name evidence="1" type="ORF">EVEC_LOCUS8546</name>
</gene>
<dbReference type="EMBL" id="UXUI01009475">
    <property type="protein sequence ID" value="VDD93795.1"/>
    <property type="molecule type" value="Genomic_DNA"/>
</dbReference>
<name>A0A0N4VEJ2_ENTVE</name>
<evidence type="ECO:0000313" key="2">
    <source>
        <dbReference type="Proteomes" id="UP000274131"/>
    </source>
</evidence>
<accession>A0A0N4VEJ2</accession>
<dbReference type="AlphaFoldDB" id="A0A0N4VEJ2"/>
<sequence>MLRQSRKLKIATIVKLAKRRMKREITFPTTIKDGLLMRIRS</sequence>
<keyword evidence="2" id="KW-1185">Reference proteome</keyword>
<evidence type="ECO:0000313" key="3">
    <source>
        <dbReference type="WBParaSite" id="EVEC_0000910501-mRNA-1"/>
    </source>
</evidence>
<protein>
    <submittedName>
        <fullName evidence="1 3">Uncharacterized protein</fullName>
    </submittedName>
</protein>
<proteinExistence type="predicted"/>
<reference evidence="1 2" key="2">
    <citation type="submission" date="2018-10" db="EMBL/GenBank/DDBJ databases">
        <authorList>
            <consortium name="Pathogen Informatics"/>
        </authorList>
    </citation>
    <scope>NUCLEOTIDE SEQUENCE [LARGE SCALE GENOMIC DNA]</scope>
</reference>
<dbReference type="WBParaSite" id="EVEC_0000910501-mRNA-1">
    <property type="protein sequence ID" value="EVEC_0000910501-mRNA-1"/>
    <property type="gene ID" value="EVEC_0000910501"/>
</dbReference>
<organism evidence="3">
    <name type="scientific">Enterobius vermicularis</name>
    <name type="common">Human pinworm</name>
    <dbReference type="NCBI Taxonomy" id="51028"/>
    <lineage>
        <taxon>Eukaryota</taxon>
        <taxon>Metazoa</taxon>
        <taxon>Ecdysozoa</taxon>
        <taxon>Nematoda</taxon>
        <taxon>Chromadorea</taxon>
        <taxon>Rhabditida</taxon>
        <taxon>Spirurina</taxon>
        <taxon>Oxyuridomorpha</taxon>
        <taxon>Oxyuroidea</taxon>
        <taxon>Oxyuridae</taxon>
        <taxon>Enterobius</taxon>
    </lineage>
</organism>